<keyword evidence="7" id="KW-0378">Hydrolase</keyword>
<evidence type="ECO:0000256" key="6">
    <source>
        <dbReference type="ARBA" id="ARBA00022563"/>
    </source>
</evidence>
<evidence type="ECO:0000313" key="11">
    <source>
        <dbReference type="Proteomes" id="UP000570823"/>
    </source>
</evidence>
<dbReference type="SUPFAM" id="SSF56199">
    <property type="entry name" value="Methenyltetrahydromethanopterin cyclohydrolase"/>
    <property type="match status" value="1"/>
</dbReference>
<comment type="catalytic activity">
    <reaction evidence="9">
        <text>5,10-methenyl-5,6,7,8-tetrahydromethanopterin + H2O = N(5)-formyl-5,6,7,8-tetrahydromethanopterin + H(+)</text>
        <dbReference type="Rhea" id="RHEA:19053"/>
        <dbReference type="ChEBI" id="CHEBI:15377"/>
        <dbReference type="ChEBI" id="CHEBI:15378"/>
        <dbReference type="ChEBI" id="CHEBI:58018"/>
        <dbReference type="ChEBI" id="CHEBI:58337"/>
        <dbReference type="EC" id="3.5.4.27"/>
    </reaction>
</comment>
<comment type="caution">
    <text evidence="10">The sequence shown here is derived from an EMBL/GenBank/DDBJ whole genome shotgun (WGS) entry which is preliminary data.</text>
</comment>
<dbReference type="EMBL" id="JABXWR010000001">
    <property type="protein sequence ID" value="NVO67242.1"/>
    <property type="molecule type" value="Genomic_DNA"/>
</dbReference>
<dbReference type="RefSeq" id="WP_176788853.1">
    <property type="nucleotide sequence ID" value="NZ_JABXWR010000001.1"/>
</dbReference>
<evidence type="ECO:0000256" key="3">
    <source>
        <dbReference type="ARBA" id="ARBA00012765"/>
    </source>
</evidence>
<evidence type="ECO:0000256" key="2">
    <source>
        <dbReference type="ARBA" id="ARBA00006902"/>
    </source>
</evidence>
<organism evidence="10 11">
    <name type="scientific">Methanofollis tationis</name>
    <dbReference type="NCBI Taxonomy" id="81417"/>
    <lineage>
        <taxon>Archaea</taxon>
        <taxon>Methanobacteriati</taxon>
        <taxon>Methanobacteriota</taxon>
        <taxon>Stenosarchaea group</taxon>
        <taxon>Methanomicrobia</taxon>
        <taxon>Methanomicrobiales</taxon>
        <taxon>Methanomicrobiaceae</taxon>
        <taxon>Methanofollis</taxon>
    </lineage>
</organism>
<protein>
    <recommendedName>
        <fullName evidence="4">Methenyltetrahydromethanopterin cyclohydrolase</fullName>
        <ecNumber evidence="3">3.5.4.27</ecNumber>
    </recommendedName>
    <alternativeName>
        <fullName evidence="8">Methenyl-H4MPT cyclohydrolase</fullName>
    </alternativeName>
</protein>
<keyword evidence="11" id="KW-1185">Reference proteome</keyword>
<evidence type="ECO:0000256" key="4">
    <source>
        <dbReference type="ARBA" id="ARBA00020597"/>
    </source>
</evidence>
<name>A0A7K4HPZ6_9EURY</name>
<evidence type="ECO:0000256" key="7">
    <source>
        <dbReference type="ARBA" id="ARBA00022801"/>
    </source>
</evidence>
<accession>A0A7K4HPZ6</accession>
<dbReference type="Gene3D" id="3.30.1030.10">
    <property type="entry name" value="Methenyltetrahydromethanopterin Cyclohydrolase, Chain A, domain 2"/>
    <property type="match status" value="1"/>
</dbReference>
<evidence type="ECO:0000313" key="10">
    <source>
        <dbReference type="EMBL" id="NVO67242.1"/>
    </source>
</evidence>
<evidence type="ECO:0000256" key="9">
    <source>
        <dbReference type="ARBA" id="ARBA00048684"/>
    </source>
</evidence>
<dbReference type="Pfam" id="PF02289">
    <property type="entry name" value="MCH"/>
    <property type="match status" value="1"/>
</dbReference>
<proteinExistence type="inferred from homology"/>
<evidence type="ECO:0000256" key="1">
    <source>
        <dbReference type="ARBA" id="ARBA00004496"/>
    </source>
</evidence>
<dbReference type="Gene3D" id="3.10.340.11">
    <property type="entry name" value="Methenyltetrahydromethanopterin Cyclohydrolase, Chain A, domain 1"/>
    <property type="match status" value="1"/>
</dbReference>
<evidence type="ECO:0000256" key="5">
    <source>
        <dbReference type="ARBA" id="ARBA00022490"/>
    </source>
</evidence>
<comment type="subcellular location">
    <subcellularLocation>
        <location evidence="1">Cytoplasm</location>
    </subcellularLocation>
</comment>
<dbReference type="OrthoDB" id="111833at2157"/>
<evidence type="ECO:0000256" key="8">
    <source>
        <dbReference type="ARBA" id="ARBA00030468"/>
    </source>
</evidence>
<dbReference type="GO" id="GO:0005737">
    <property type="term" value="C:cytoplasm"/>
    <property type="evidence" value="ECO:0007669"/>
    <property type="project" value="UniProtKB-SubCell"/>
</dbReference>
<keyword evidence="6" id="KW-0554">One-carbon metabolism</keyword>
<dbReference type="Proteomes" id="UP000570823">
    <property type="component" value="Unassembled WGS sequence"/>
</dbReference>
<gene>
    <name evidence="10" type="ORF">HWN36_07960</name>
</gene>
<dbReference type="EC" id="3.5.4.27" evidence="3"/>
<comment type="similarity">
    <text evidence="2">Belongs to the MCH family.</text>
</comment>
<dbReference type="GO" id="GO:0018759">
    <property type="term" value="F:methenyltetrahydromethanopterin cyclohydrolase activity"/>
    <property type="evidence" value="ECO:0007669"/>
    <property type="project" value="UniProtKB-EC"/>
</dbReference>
<sequence length="312" mass="32105">MISLNAGALQTAAGMVARADPLGIRATTMGCGARIVDCGADVPGSYEAGCRLVEACCGGCASARIEIAEFGPYAIPVLHMTVSNPAIACLGAQLPLWRVTAGGEGTDAGGPGRALARKPAALYQRLNHDESAEEALISLTADWPPDEGEAGILAEACRIDPADLTLMVAPAGSIAGTVHLAGLVAATALARIMNTGYDPLHIVHLTLRVPVAPPGPDGESVRAAASLAGSACGTLHLIADGFEESLSGVVDERATAGAGREGRFTAPIAEASVSDLRDGSVRRFGSRDPTKILEHFGIRKRRGRTDRITDIR</sequence>
<reference evidence="10 11" key="1">
    <citation type="submission" date="2020-06" db="EMBL/GenBank/DDBJ databases">
        <title>Methanofollis fontis sp. nov., a methanogen isolated from marine sediments near a cold seep at Four-Way Closure Ridge offshore southwestern Taiwan.</title>
        <authorList>
            <person name="Chen S.-C."/>
            <person name="Teng N.-H."/>
            <person name="Lin Y.-S."/>
            <person name="Lai M.-C."/>
            <person name="Chen H.-H."/>
            <person name="Wang C.-C."/>
        </authorList>
    </citation>
    <scope>NUCLEOTIDE SEQUENCE [LARGE SCALE GENOMIC DNA]</scope>
    <source>
        <strain evidence="10 11">DSM 2702</strain>
    </source>
</reference>
<dbReference type="GO" id="GO:0006730">
    <property type="term" value="P:one-carbon metabolic process"/>
    <property type="evidence" value="ECO:0007669"/>
    <property type="project" value="UniProtKB-KW"/>
</dbReference>
<dbReference type="AlphaFoldDB" id="A0A7K4HPZ6"/>
<dbReference type="InterPro" id="IPR003209">
    <property type="entry name" value="METHMP_CycHdrlase"/>
</dbReference>
<keyword evidence="5" id="KW-0963">Cytoplasm</keyword>